<dbReference type="InterPro" id="IPR056813">
    <property type="entry name" value="GIL1_IRKI_C"/>
</dbReference>
<feature type="domain" description="GIL1/IRKI C-terminal" evidence="2">
    <location>
        <begin position="431"/>
        <end position="483"/>
    </location>
</feature>
<name>A0A8T0JCY6_CERPU</name>
<evidence type="ECO:0000313" key="3">
    <source>
        <dbReference type="EMBL" id="KAG0592571.1"/>
    </source>
</evidence>
<sequence length="489" mass="54762">MTGLSHDEGEKPLSRHIRSQSMQETNCKVLENAKIWATNDLFSPADSHSTSHQVPHATVDSPVIRGNVRRMRTSSLLFDSGDAIHDVCSNSGRCRPLGMFSGIFSDFLSCVIPRSSSESTGWTKSRAKALLDLSKRQQSALVDKQDAIDLLEWKLRKLQAVDAKGLASESSNIPSAQGALNLDDTFSESSGTSSSSDSFSAESSGGSLSTCATAEPALADLCRNAKKSFSEDSWKVDEKRDSFFFPGFKDMTMSDKVPLFEMASNRARVAVRYFCKVFMKQMEYSGYSVFRTLAAIDPSAKFMKREHTSFVLEANINKALYHCFENDSFDDTGLTLIIDPKERCAARFEEFQRLRLVDSVDAANTVHADFEPKFLAFCEQKMREIWFLFPWNIVFKDTEERKSFTGAFLDAAKCIWLLHRLASSLYPAATILRIGKGMEISAQYVERMASSETLCPKCKQAKVQFMIAPGFQVQQKVIKCLVYEHLLCD</sequence>
<keyword evidence="4" id="KW-1185">Reference proteome</keyword>
<gene>
    <name evidence="3" type="ORF">KC19_1G263200</name>
</gene>
<evidence type="ECO:0000313" key="4">
    <source>
        <dbReference type="Proteomes" id="UP000822688"/>
    </source>
</evidence>
<evidence type="ECO:0000256" key="1">
    <source>
        <dbReference type="SAM" id="MobiDB-lite"/>
    </source>
</evidence>
<proteinExistence type="predicted"/>
<dbReference type="Proteomes" id="UP000822688">
    <property type="component" value="Chromosome 1"/>
</dbReference>
<feature type="compositionally biased region" description="Basic and acidic residues" evidence="1">
    <location>
        <begin position="1"/>
        <end position="13"/>
    </location>
</feature>
<dbReference type="PANTHER" id="PTHR31029">
    <property type="entry name" value="CYCLIN-DEPENDENT KINASE-LIKE PROTEIN"/>
    <property type="match status" value="1"/>
</dbReference>
<evidence type="ECO:0000259" key="2">
    <source>
        <dbReference type="Pfam" id="PF24994"/>
    </source>
</evidence>
<dbReference type="AlphaFoldDB" id="A0A8T0JCY6"/>
<dbReference type="Pfam" id="PF24994">
    <property type="entry name" value="GIL1_IRKI_C"/>
    <property type="match status" value="1"/>
</dbReference>
<comment type="caution">
    <text evidence="3">The sequence shown here is derived from an EMBL/GenBank/DDBJ whole genome shotgun (WGS) entry which is preliminary data.</text>
</comment>
<feature type="region of interest" description="Disordered" evidence="1">
    <location>
        <begin position="1"/>
        <end position="20"/>
    </location>
</feature>
<dbReference type="InterPro" id="IPR042316">
    <property type="entry name" value="IRKI-like"/>
</dbReference>
<accession>A0A8T0JCY6</accession>
<organism evidence="3 4">
    <name type="scientific">Ceratodon purpureus</name>
    <name type="common">Fire moss</name>
    <name type="synonym">Dicranum purpureum</name>
    <dbReference type="NCBI Taxonomy" id="3225"/>
    <lineage>
        <taxon>Eukaryota</taxon>
        <taxon>Viridiplantae</taxon>
        <taxon>Streptophyta</taxon>
        <taxon>Embryophyta</taxon>
        <taxon>Bryophyta</taxon>
        <taxon>Bryophytina</taxon>
        <taxon>Bryopsida</taxon>
        <taxon>Dicranidae</taxon>
        <taxon>Pseudoditrichales</taxon>
        <taxon>Ditrichaceae</taxon>
        <taxon>Ceratodon</taxon>
    </lineage>
</organism>
<reference evidence="3" key="1">
    <citation type="submission" date="2020-06" db="EMBL/GenBank/DDBJ databases">
        <title>WGS assembly of Ceratodon purpureus strain R40.</title>
        <authorList>
            <person name="Carey S.B."/>
            <person name="Jenkins J."/>
            <person name="Shu S."/>
            <person name="Lovell J.T."/>
            <person name="Sreedasyam A."/>
            <person name="Maumus F."/>
            <person name="Tiley G.P."/>
            <person name="Fernandez-Pozo N."/>
            <person name="Barry K."/>
            <person name="Chen C."/>
            <person name="Wang M."/>
            <person name="Lipzen A."/>
            <person name="Daum C."/>
            <person name="Saski C.A."/>
            <person name="Payton A.C."/>
            <person name="Mcbreen J.C."/>
            <person name="Conrad R.E."/>
            <person name="Kollar L.M."/>
            <person name="Olsson S."/>
            <person name="Huttunen S."/>
            <person name="Landis J.B."/>
            <person name="Wickett N.J."/>
            <person name="Johnson M.G."/>
            <person name="Rensing S.A."/>
            <person name="Grimwood J."/>
            <person name="Schmutz J."/>
            <person name="Mcdaniel S.F."/>
        </authorList>
    </citation>
    <scope>NUCLEOTIDE SEQUENCE</scope>
    <source>
        <strain evidence="3">R40</strain>
    </source>
</reference>
<dbReference type="PANTHER" id="PTHR31029:SF4">
    <property type="entry name" value="CYCLIN-DEPENDENT KINASE-LIKE PROTEIN"/>
    <property type="match status" value="1"/>
</dbReference>
<protein>
    <recommendedName>
        <fullName evidence="2">GIL1/IRKI C-terminal domain-containing protein</fullName>
    </recommendedName>
</protein>
<dbReference type="EMBL" id="CM026421">
    <property type="protein sequence ID" value="KAG0592571.1"/>
    <property type="molecule type" value="Genomic_DNA"/>
</dbReference>